<organism evidence="4 5">
    <name type="scientific">Pseudoalteromonas lipolytica</name>
    <dbReference type="NCBI Taxonomy" id="570156"/>
    <lineage>
        <taxon>Bacteria</taxon>
        <taxon>Pseudomonadati</taxon>
        <taxon>Pseudomonadota</taxon>
        <taxon>Gammaproteobacteria</taxon>
        <taxon>Alteromonadales</taxon>
        <taxon>Pseudoalteromonadaceae</taxon>
        <taxon>Pseudoalteromonas</taxon>
    </lineage>
</organism>
<dbReference type="AlphaFoldDB" id="A0A0N8HKT0"/>
<dbReference type="PANTHER" id="PTHR12215">
    <property type="entry name" value="PHOSPHOPANTETHEINE TRANSFERASE"/>
    <property type="match status" value="1"/>
</dbReference>
<evidence type="ECO:0000256" key="2">
    <source>
        <dbReference type="ARBA" id="ARBA00022679"/>
    </source>
</evidence>
<sequence>MSSHYFSNTLIIEQQSQTTAKKIMLMDATRIDVASLPLDKLLSEFELSVLEKRKVPSAKQEYLATRLTLKYLYQHAYPHDDLALNEISSQFDDKDSKLKLHTKRREPVWACLSHSNSLIGAALNLKQQLFGFDIEQSSKPRPFIKLAKHFYHQDEVDLISRFDAPDEQAQCFFRIWTLKEALAKASAQPIAKLLAPNVFEELSKHNFSASCNSIDGFDISVVAQKSTDWQCSFINFNDLRRDLAF</sequence>
<evidence type="ECO:0000313" key="4">
    <source>
        <dbReference type="EMBL" id="KPM84736.1"/>
    </source>
</evidence>
<comment type="similarity">
    <text evidence="1">Belongs to the P-Pant transferase superfamily. Gsp/Sfp/HetI/AcpT family.</text>
</comment>
<evidence type="ECO:0000259" key="3">
    <source>
        <dbReference type="Pfam" id="PF01648"/>
    </source>
</evidence>
<dbReference type="PANTHER" id="PTHR12215:SF10">
    <property type="entry name" value="L-AMINOADIPATE-SEMIALDEHYDE DEHYDROGENASE-PHOSPHOPANTETHEINYL TRANSFERASE"/>
    <property type="match status" value="1"/>
</dbReference>
<evidence type="ECO:0000256" key="1">
    <source>
        <dbReference type="ARBA" id="ARBA00010990"/>
    </source>
</evidence>
<dbReference type="SUPFAM" id="SSF56214">
    <property type="entry name" value="4'-phosphopantetheinyl transferase"/>
    <property type="match status" value="1"/>
</dbReference>
<accession>A0A0N8HKT0</accession>
<dbReference type="GO" id="GO:0000287">
    <property type="term" value="F:magnesium ion binding"/>
    <property type="evidence" value="ECO:0007669"/>
    <property type="project" value="InterPro"/>
</dbReference>
<comment type="caution">
    <text evidence="4">The sequence shown here is derived from an EMBL/GenBank/DDBJ whole genome shotgun (WGS) entry which is preliminary data.</text>
</comment>
<dbReference type="GO" id="GO:0005829">
    <property type="term" value="C:cytosol"/>
    <property type="evidence" value="ECO:0007669"/>
    <property type="project" value="TreeGrafter"/>
</dbReference>
<gene>
    <name evidence="4" type="ORF">AOG27_02780</name>
</gene>
<protein>
    <recommendedName>
        <fullName evidence="3">4'-phosphopantetheinyl transferase domain-containing protein</fullName>
    </recommendedName>
</protein>
<dbReference type="PATRIC" id="fig|570156.3.peg.551"/>
<dbReference type="OrthoDB" id="9808281at2"/>
<reference evidence="4 5" key="1">
    <citation type="submission" date="2015-09" db="EMBL/GenBank/DDBJ databases">
        <title>Draft Genome Sequence of Pseudoalteromonas lipolytica UCD-48B.</title>
        <authorList>
            <person name="Krusor M."/>
            <person name="Coil D.A."/>
            <person name="Lang J.M."/>
            <person name="Eisen J.A."/>
            <person name="Alexiev A."/>
        </authorList>
    </citation>
    <scope>NUCLEOTIDE SEQUENCE [LARGE SCALE GENOMIC DNA]</scope>
    <source>
        <strain evidence="4 5">UCD-48B</strain>
    </source>
</reference>
<evidence type="ECO:0000313" key="5">
    <source>
        <dbReference type="Proteomes" id="UP000050378"/>
    </source>
</evidence>
<dbReference type="InterPro" id="IPR008278">
    <property type="entry name" value="4-PPantetheinyl_Trfase_dom"/>
</dbReference>
<keyword evidence="2" id="KW-0808">Transferase</keyword>
<dbReference type="InterPro" id="IPR050559">
    <property type="entry name" value="P-Pant_transferase_sf"/>
</dbReference>
<dbReference type="EMBL" id="LJTC01000002">
    <property type="protein sequence ID" value="KPM84736.1"/>
    <property type="molecule type" value="Genomic_DNA"/>
</dbReference>
<feature type="domain" description="4'-phosphopantetheinyl transferase" evidence="3">
    <location>
        <begin position="130"/>
        <end position="209"/>
    </location>
</feature>
<dbReference type="GO" id="GO:0008897">
    <property type="term" value="F:holo-[acyl-carrier-protein] synthase activity"/>
    <property type="evidence" value="ECO:0007669"/>
    <property type="project" value="InterPro"/>
</dbReference>
<dbReference type="InterPro" id="IPR037143">
    <property type="entry name" value="4-PPantetheinyl_Trfase_dom_sf"/>
</dbReference>
<dbReference type="STRING" id="570156.AOG27_02780"/>
<proteinExistence type="inferred from homology"/>
<dbReference type="GO" id="GO:0019878">
    <property type="term" value="P:lysine biosynthetic process via aminoadipic acid"/>
    <property type="evidence" value="ECO:0007669"/>
    <property type="project" value="TreeGrafter"/>
</dbReference>
<dbReference type="RefSeq" id="WP_054551490.1">
    <property type="nucleotide sequence ID" value="NZ_LJTC01000002.1"/>
</dbReference>
<dbReference type="Proteomes" id="UP000050378">
    <property type="component" value="Unassembled WGS sequence"/>
</dbReference>
<name>A0A0N8HKT0_9GAMM</name>
<dbReference type="Pfam" id="PF01648">
    <property type="entry name" value="ACPS"/>
    <property type="match status" value="1"/>
</dbReference>
<dbReference type="Gene3D" id="3.90.470.20">
    <property type="entry name" value="4'-phosphopantetheinyl transferase domain"/>
    <property type="match status" value="1"/>
</dbReference>